<gene>
    <name evidence="2" type="ORF">ACFQ4P_05030</name>
</gene>
<dbReference type="Proteomes" id="UP001597196">
    <property type="component" value="Unassembled WGS sequence"/>
</dbReference>
<dbReference type="SUPFAM" id="SSF48726">
    <property type="entry name" value="Immunoglobulin"/>
    <property type="match status" value="1"/>
</dbReference>
<reference evidence="3" key="1">
    <citation type="journal article" date="2019" name="Int. J. Syst. Evol. Microbiol.">
        <title>The Global Catalogue of Microorganisms (GCM) 10K type strain sequencing project: providing services to taxonomists for standard genome sequencing and annotation.</title>
        <authorList>
            <consortium name="The Broad Institute Genomics Platform"/>
            <consortium name="The Broad Institute Genome Sequencing Center for Infectious Disease"/>
            <person name="Wu L."/>
            <person name="Ma J."/>
        </authorList>
    </citation>
    <scope>NUCLEOTIDE SEQUENCE [LARGE SCALE GENOMIC DNA]</scope>
    <source>
        <strain evidence="3">CCM 8980</strain>
    </source>
</reference>
<comment type="caution">
    <text evidence="2">The sequence shown here is derived from an EMBL/GenBank/DDBJ whole genome shotgun (WGS) entry which is preliminary data.</text>
</comment>
<feature type="signal peptide" evidence="1">
    <location>
        <begin position="1"/>
        <end position="21"/>
    </location>
</feature>
<proteinExistence type="predicted"/>
<evidence type="ECO:0000256" key="1">
    <source>
        <dbReference type="SAM" id="SignalP"/>
    </source>
</evidence>
<sequence length="959" mass="103811">MKRVWHLGMVGLLLFGAVASAGLVVPATAVKATAQIIVPTTGPSDFPAPSPEAFDNHSGFRTQPNYVASNAFVDWGDTEGKYQTFLKSDETVTMKASFGKDGSDGQYTLGFRTRIKVGDAPAQTSQIDIGLSASQEHGSQPQNGVKWAPYWTGMPNDYLHYQLTFDQFHLTGPTWISYQLEVDYHLGQSPVIERSYYSEPFWVLVFPADYTPVIEAAPPVVFRGQSVSVGVAGLPVGVVPDYRDYETQLGTWTPQGDQLLFSPANGAVGASRLTAQIDVPEQSRSAFSYSVEAADPVVYAADLPDVRGYETGEAEFELRLPAGLEARNTEWQLNGEVIKDDERFTPSPERLVIRQLTREDAGVVTATANYFRLSDGRQIAAGLASNPARLQVSTAFHVKPNRRILITAPDAPEGMATTPVRLVAEPDVSLRGWPEWESTDDTRLRVTKDGNDVTAVAEAEPGTSGHVGLTARSEIESADEMLAADLDFSLGALTGPAVIGPNELVRGVARPMQPFVAPEPPLDDGLPVATTYLWEVSQDGQTDWTLAATTTTNELHRLAYDESWPNLFLRVRIHSGTDDEVVTNTLVVALRPPLVLTDLRYETPALFWGDGAGPTAIRPTHQPSDMIDPEWATYLLDSGEDGAAVASVGDDGVIVPRGPGQIAIGLYANLADESAAITHAPLTVTALADRAGRIGETVTFNIPEEMLTIFEENAYSIRAVKWQRVSGDGEKTVFAGETGNSLTVALTPQIDRKARYQVEIVLRDEIWGTQTVLTSNLATLTVGNAPVLRLVDVPNFNFGHEKNGEMQAATVEELIHGAYTGQTPLTEVSPTNLDWLLSWPGQGEDKRLTVIDTRDAPTPWQLTVSAGQLSHASDQPVVGAKLGIGWLLGRDLELFPVMTMGDDTPVLALNSEARPVTDQNFTSPMFGFLSLPPLPDAVSGNYHAILTWTLISAPTPEGM</sequence>
<keyword evidence="1" id="KW-0732">Signal</keyword>
<name>A0ABW4CHZ6_9LACO</name>
<dbReference type="RefSeq" id="WP_203626763.1">
    <property type="nucleotide sequence ID" value="NZ_BOLQ01000008.1"/>
</dbReference>
<dbReference type="InterPro" id="IPR036179">
    <property type="entry name" value="Ig-like_dom_sf"/>
</dbReference>
<organism evidence="2 3">
    <name type="scientific">Lacticaseibacillus mingshuiensis</name>
    <dbReference type="NCBI Taxonomy" id="2799574"/>
    <lineage>
        <taxon>Bacteria</taxon>
        <taxon>Bacillati</taxon>
        <taxon>Bacillota</taxon>
        <taxon>Bacilli</taxon>
        <taxon>Lactobacillales</taxon>
        <taxon>Lactobacillaceae</taxon>
        <taxon>Lacticaseibacillus</taxon>
    </lineage>
</organism>
<evidence type="ECO:0000313" key="3">
    <source>
        <dbReference type="Proteomes" id="UP001597196"/>
    </source>
</evidence>
<keyword evidence="3" id="KW-1185">Reference proteome</keyword>
<dbReference type="EMBL" id="JBHTOC010000006">
    <property type="protein sequence ID" value="MFD1429608.1"/>
    <property type="molecule type" value="Genomic_DNA"/>
</dbReference>
<protein>
    <submittedName>
        <fullName evidence="2">Uncharacterized protein</fullName>
    </submittedName>
</protein>
<accession>A0ABW4CHZ6</accession>
<evidence type="ECO:0000313" key="2">
    <source>
        <dbReference type="EMBL" id="MFD1429608.1"/>
    </source>
</evidence>
<feature type="chain" id="PRO_5046165352" evidence="1">
    <location>
        <begin position="22"/>
        <end position="959"/>
    </location>
</feature>